<dbReference type="Proteomes" id="UP000186785">
    <property type="component" value="Unassembled WGS sequence"/>
</dbReference>
<dbReference type="InterPro" id="IPR013830">
    <property type="entry name" value="SGNH_hydro"/>
</dbReference>
<evidence type="ECO:0000313" key="2">
    <source>
        <dbReference type="EMBL" id="OKL48020.1"/>
    </source>
</evidence>
<dbReference type="OrthoDB" id="3465773at2"/>
<protein>
    <recommendedName>
        <fullName evidence="1">SGNH hydrolase-type esterase domain-containing protein</fullName>
    </recommendedName>
</protein>
<dbReference type="STRING" id="1921764.BSR28_06540"/>
<comment type="caution">
    <text evidence="2">The sequence shown here is derived from an EMBL/GenBank/DDBJ whole genome shotgun (WGS) entry which is preliminary data.</text>
</comment>
<dbReference type="InterPro" id="IPR036514">
    <property type="entry name" value="SGNH_hydro_sf"/>
</dbReference>
<dbReference type="Gene3D" id="3.40.50.1110">
    <property type="entry name" value="SGNH hydrolase"/>
    <property type="match status" value="1"/>
</dbReference>
<proteinExistence type="predicted"/>
<dbReference type="EMBL" id="MQSV01000003">
    <property type="protein sequence ID" value="OKL48020.1"/>
    <property type="molecule type" value="Genomic_DNA"/>
</dbReference>
<name>A0A1Q5PLV3_9ACTO</name>
<keyword evidence="3" id="KW-1185">Reference proteome</keyword>
<accession>A0A1Q5PLV3</accession>
<gene>
    <name evidence="2" type="ORF">BSR29_05140</name>
</gene>
<dbReference type="PANTHER" id="PTHR43784">
    <property type="entry name" value="GDSL-LIKE LIPASE/ACYLHYDROLASE, PUTATIVE (AFU_ORTHOLOGUE AFUA_2G00820)-RELATED"/>
    <property type="match status" value="1"/>
</dbReference>
<dbReference type="Pfam" id="PF13472">
    <property type="entry name" value="Lipase_GDSL_2"/>
    <property type="match status" value="1"/>
</dbReference>
<organism evidence="2 3">
    <name type="scientific">Boudabousia liubingyangii</name>
    <dbReference type="NCBI Taxonomy" id="1921764"/>
    <lineage>
        <taxon>Bacteria</taxon>
        <taxon>Bacillati</taxon>
        <taxon>Actinomycetota</taxon>
        <taxon>Actinomycetes</taxon>
        <taxon>Actinomycetales</taxon>
        <taxon>Actinomycetaceae</taxon>
        <taxon>Boudabousia</taxon>
    </lineage>
</organism>
<evidence type="ECO:0000259" key="1">
    <source>
        <dbReference type="Pfam" id="PF13472"/>
    </source>
</evidence>
<dbReference type="InterPro" id="IPR053140">
    <property type="entry name" value="GDSL_Rv0518-like"/>
</dbReference>
<dbReference type="CDD" id="cd01832">
    <property type="entry name" value="SGNH_hydrolase_like_1"/>
    <property type="match status" value="1"/>
</dbReference>
<sequence length="283" mass="30814">MPAALPAEAMARYVAIGDSFSEGLMDPGANGRFRGWTDRLAAKFSGIRTQAGLPETQYANLAIRGKLLAPIIEEQLPRALELEPTVVSLVGGGNDLLRPKSTPDRLAALLESGVQQCLQAGAAVILCTSSNAADGGLIEKTRGPNAILNSHIWSIARRYPNVFVIDQWGLAALRTWPAWAADRIHLTPTGHEVLSRGALNALGWEFVPDHERTLGPGEVPIPTDVPVWQAVPEGWAETEPTWQDDLAWVRRDFLPWVGRHLRGRSSGDRISAKRPELLSISAY</sequence>
<dbReference type="SUPFAM" id="SSF52266">
    <property type="entry name" value="SGNH hydrolase"/>
    <property type="match status" value="1"/>
</dbReference>
<dbReference type="AlphaFoldDB" id="A0A1Q5PLV3"/>
<evidence type="ECO:0000313" key="3">
    <source>
        <dbReference type="Proteomes" id="UP000186785"/>
    </source>
</evidence>
<dbReference type="PANTHER" id="PTHR43784:SF2">
    <property type="entry name" value="GDSL-LIKE LIPASE_ACYLHYDROLASE, PUTATIVE (AFU_ORTHOLOGUE AFUA_2G00820)-RELATED"/>
    <property type="match status" value="1"/>
</dbReference>
<reference evidence="2 3" key="1">
    <citation type="submission" date="2016-11" db="EMBL/GenBank/DDBJ databases">
        <title>Actinomyces gypaetusis sp. nov. isolated from the vulture Gypaetus barbatus in Qinghai Tibet Plateau China.</title>
        <authorList>
            <person name="Meng X."/>
        </authorList>
    </citation>
    <scope>NUCLEOTIDE SEQUENCE [LARGE SCALE GENOMIC DNA]</scope>
    <source>
        <strain evidence="2 3">VUL4_2</strain>
    </source>
</reference>
<feature type="domain" description="SGNH hydrolase-type esterase" evidence="1">
    <location>
        <begin position="15"/>
        <end position="193"/>
    </location>
</feature>